<organism evidence="1 2">
    <name type="scientific">Leptolyngbya boryana NIES-2135</name>
    <dbReference type="NCBI Taxonomy" id="1973484"/>
    <lineage>
        <taxon>Bacteria</taxon>
        <taxon>Bacillati</taxon>
        <taxon>Cyanobacteriota</taxon>
        <taxon>Cyanophyceae</taxon>
        <taxon>Leptolyngbyales</taxon>
        <taxon>Leptolyngbyaceae</taxon>
        <taxon>Leptolyngbya group</taxon>
        <taxon>Leptolyngbya</taxon>
    </lineage>
</organism>
<name>A0A1Z4JRX5_LEPBY</name>
<evidence type="ECO:0000313" key="2">
    <source>
        <dbReference type="Proteomes" id="UP000217895"/>
    </source>
</evidence>
<geneLocation type="plasmid" evidence="1">
    <name>plasmid1</name>
</geneLocation>
<proteinExistence type="predicted"/>
<gene>
    <name evidence="1" type="ORF">NIES2135_63370</name>
</gene>
<dbReference type="AlphaFoldDB" id="A0A1Z4JRX5"/>
<keyword evidence="1" id="KW-0614">Plasmid</keyword>
<sequence>MLNSVAFVLKLAIAVLPNVKNTIMTTVSDAPKLVVVVLNPVARWLQQWLNQRVRSRLSLQLGDSLFSFYGGILKQPLDSPAY</sequence>
<keyword evidence="2" id="KW-1185">Reference proteome</keyword>
<dbReference type="EMBL" id="AP018204">
    <property type="protein sequence ID" value="BAY59460.1"/>
    <property type="molecule type" value="Genomic_DNA"/>
</dbReference>
<dbReference type="Proteomes" id="UP000217895">
    <property type="component" value="Plasmid Plasmid1 dna"/>
</dbReference>
<evidence type="ECO:0000313" key="1">
    <source>
        <dbReference type="EMBL" id="BAY59460.1"/>
    </source>
</evidence>
<accession>A0A1Z4JRX5</accession>
<reference evidence="1 2" key="1">
    <citation type="submission" date="2017-06" db="EMBL/GenBank/DDBJ databases">
        <title>Genome sequencing of cyanobaciteial culture collection at National Institute for Environmental Studies (NIES).</title>
        <authorList>
            <person name="Hirose Y."/>
            <person name="Shimura Y."/>
            <person name="Fujisawa T."/>
            <person name="Nakamura Y."/>
            <person name="Kawachi M."/>
        </authorList>
    </citation>
    <scope>NUCLEOTIDE SEQUENCE [LARGE SCALE GENOMIC DNA]</scope>
    <source>
        <strain evidence="1 2">NIES-2135</strain>
        <plasmid evidence="2">Plasmid Plasmid1 dna</plasmid>
    </source>
</reference>
<protein>
    <submittedName>
        <fullName evidence="1">Uncharacterized protein</fullName>
    </submittedName>
</protein>